<feature type="repeat" description="PPR" evidence="3">
    <location>
        <begin position="127"/>
        <end position="161"/>
    </location>
</feature>
<dbReference type="GO" id="GO:0003723">
    <property type="term" value="F:RNA binding"/>
    <property type="evidence" value="ECO:0007669"/>
    <property type="project" value="InterPro"/>
</dbReference>
<dbReference type="InterPro" id="IPR046960">
    <property type="entry name" value="PPR_At4g14850-like_plant"/>
</dbReference>
<feature type="domain" description="DYW" evidence="4">
    <location>
        <begin position="747"/>
        <end position="814"/>
    </location>
</feature>
<dbReference type="Pfam" id="PF13041">
    <property type="entry name" value="PPR_2"/>
    <property type="match status" value="1"/>
</dbReference>
<feature type="repeat" description="PPR" evidence="3">
    <location>
        <begin position="431"/>
        <end position="465"/>
    </location>
</feature>
<feature type="repeat" description="PPR" evidence="3">
    <location>
        <begin position="329"/>
        <end position="364"/>
    </location>
</feature>
<organism evidence="5 6">
    <name type="scientific">Tetracentron sinense</name>
    <name type="common">Spur-leaf</name>
    <dbReference type="NCBI Taxonomy" id="13715"/>
    <lineage>
        <taxon>Eukaryota</taxon>
        <taxon>Viridiplantae</taxon>
        <taxon>Streptophyta</taxon>
        <taxon>Embryophyta</taxon>
        <taxon>Tracheophyta</taxon>
        <taxon>Spermatophyta</taxon>
        <taxon>Magnoliopsida</taxon>
        <taxon>Trochodendrales</taxon>
        <taxon>Trochodendraceae</taxon>
        <taxon>Tetracentron</taxon>
    </lineage>
</organism>
<gene>
    <name evidence="5" type="ORF">HHK36_024148</name>
</gene>
<evidence type="ECO:0000259" key="4">
    <source>
        <dbReference type="Pfam" id="PF14432"/>
    </source>
</evidence>
<dbReference type="EMBL" id="JABCRI010000018">
    <property type="protein sequence ID" value="KAF8389629.1"/>
    <property type="molecule type" value="Genomic_DNA"/>
</dbReference>
<dbReference type="GO" id="GO:0009451">
    <property type="term" value="P:RNA modification"/>
    <property type="evidence" value="ECO:0007669"/>
    <property type="project" value="InterPro"/>
</dbReference>
<dbReference type="FunFam" id="1.25.40.10:FF:000031">
    <property type="entry name" value="Pentatricopeptide repeat-containing protein mitochondrial"/>
    <property type="match status" value="1"/>
</dbReference>
<protein>
    <recommendedName>
        <fullName evidence="4">DYW domain-containing protein</fullName>
    </recommendedName>
</protein>
<evidence type="ECO:0000256" key="1">
    <source>
        <dbReference type="ARBA" id="ARBA00006643"/>
    </source>
</evidence>
<dbReference type="Pfam" id="PF14432">
    <property type="entry name" value="DYW_deaminase"/>
    <property type="match status" value="1"/>
</dbReference>
<evidence type="ECO:0000256" key="3">
    <source>
        <dbReference type="PROSITE-ProRule" id="PRU00708"/>
    </source>
</evidence>
<dbReference type="FunFam" id="1.25.40.10:FF:000682">
    <property type="entry name" value="Pentatricopeptide repeat-containing protein At3g16610"/>
    <property type="match status" value="1"/>
</dbReference>
<dbReference type="InterPro" id="IPR046849">
    <property type="entry name" value="E2_motif"/>
</dbReference>
<dbReference type="FunFam" id="1.25.40.10:FF:000366">
    <property type="entry name" value="Pentatricopeptide (PPR) repeat-containing protein"/>
    <property type="match status" value="1"/>
</dbReference>
<dbReference type="NCBIfam" id="TIGR00756">
    <property type="entry name" value="PPR"/>
    <property type="match status" value="6"/>
</dbReference>
<proteinExistence type="inferred from homology"/>
<dbReference type="Pfam" id="PF01535">
    <property type="entry name" value="PPR"/>
    <property type="match status" value="6"/>
</dbReference>
<dbReference type="Pfam" id="PF20431">
    <property type="entry name" value="E_motif"/>
    <property type="match status" value="1"/>
</dbReference>
<dbReference type="PANTHER" id="PTHR47926:SF536">
    <property type="entry name" value="DYW DOMAIN-CONTAINING PROTEIN"/>
    <property type="match status" value="1"/>
</dbReference>
<dbReference type="Gene3D" id="1.25.40.10">
    <property type="entry name" value="Tetratricopeptide repeat domain"/>
    <property type="match status" value="6"/>
</dbReference>
<dbReference type="OrthoDB" id="185373at2759"/>
<dbReference type="InterPro" id="IPR002885">
    <property type="entry name" value="PPR_rpt"/>
</dbReference>
<name>A0A835D783_TETSI</name>
<keyword evidence="2" id="KW-0677">Repeat</keyword>
<feature type="repeat" description="PPR" evidence="3">
    <location>
        <begin position="400"/>
        <end position="430"/>
    </location>
</feature>
<evidence type="ECO:0000313" key="5">
    <source>
        <dbReference type="EMBL" id="KAF8389629.1"/>
    </source>
</evidence>
<dbReference type="GO" id="GO:0008270">
    <property type="term" value="F:zinc ion binding"/>
    <property type="evidence" value="ECO:0007669"/>
    <property type="project" value="InterPro"/>
</dbReference>
<comment type="similarity">
    <text evidence="1">Belongs to the PPR family. PCMP-H subfamily.</text>
</comment>
<feature type="repeat" description="PPR" evidence="3">
    <location>
        <begin position="532"/>
        <end position="566"/>
    </location>
</feature>
<comment type="caution">
    <text evidence="5">The sequence shown here is derived from an EMBL/GenBank/DDBJ whole genome shotgun (WGS) entry which is preliminary data.</text>
</comment>
<evidence type="ECO:0000256" key="2">
    <source>
        <dbReference type="ARBA" id="ARBA00022737"/>
    </source>
</evidence>
<reference evidence="5 6" key="1">
    <citation type="submission" date="2020-04" db="EMBL/GenBank/DDBJ databases">
        <title>Plant Genome Project.</title>
        <authorList>
            <person name="Zhang R.-G."/>
        </authorList>
    </citation>
    <scope>NUCLEOTIDE SEQUENCE [LARGE SCALE GENOMIC DNA]</scope>
    <source>
        <strain evidence="5">YNK0</strain>
        <tissue evidence="5">Leaf</tissue>
    </source>
</reference>
<sequence length="911" mass="101212">MLFSKRLILHRPLFSIHPRLIIHFLGERKPNSDVFALESFTDESRIRESINSLDSLTNVGIDYYTRLLEACIQSKSLSEGKRIHQHLLRNNTHINNPIVLEKLTFLYIKCSETEHARLVFDTIPNPNAILRNSMIRAYAWNGPFYKAIDLYYQMLESGVGPTKFTFPFVLKACSRLQALEDGKEIHDHITRIGLDSDVFVCTALIDLYAKCGCLHEAQRVFDTMSQKDVVAWNAMIAGSSLHGLYEDTIELVIKMQKVGTSPNSSTIVAVLPAVAQAKALSQGKGIHSYCVRRGIDKDLVVGTALLDMYAKCKCLASVQTIFNFMGDKNEVTWSSMIGAYVLCDHMREALGLFDQMMLKDALNPTPVSLGSVLRACAKLIDVSRGRKIHCYAIKSGLVLEIMVGNTLLSMYAKGGMIDDAIRFFNEMESKDTVSYSAIISGCVQNGNAEEGLLTFHKMQLSGIDPDLATMVGVLPACAHLAALQQGRYNHCYVIVRGFASDTTIGNALIDMYSKCGRIDFARKVFDRILERDIVSWNSMIAGYGINGLGMEALLLFQDLQAVDVKPDDVTFICLLSACSHSGLVTEGKHWFYVMSQDFNIVPRMEHCICMVDLLGRGGLLDEACDFIQRMSFEPDVRVWGALLGACRIHNNIELGEEVSEKIQRLGPEGTGNFVLLSNIYGAAGRWDDAAHVRIVQRDTGFKKSPGCSWVEIKGTVHAFVGGDQSHPQSKGISKKLEELLVEMKKLGYHADSSFVLQNVEEEEKERILLCHSEKLAIAFAILSLSPDKPIFVTKNLRLLALLGSLKGITSDYVASQCVLKSYFGGEIGIINMSEPQQLSQLAAHFIRSVDQQEACSFATFLPSEEDTPLNLVDVGHSLTDKSWLYDPSFHNGNKLPKSEGMAENYVIFHIA</sequence>
<dbReference type="InterPro" id="IPR046848">
    <property type="entry name" value="E_motif"/>
</dbReference>
<dbReference type="InterPro" id="IPR032867">
    <property type="entry name" value="DYW_dom"/>
</dbReference>
<dbReference type="Pfam" id="PF20430">
    <property type="entry name" value="Eplus_motif"/>
    <property type="match status" value="1"/>
</dbReference>
<dbReference type="Proteomes" id="UP000655225">
    <property type="component" value="Unassembled WGS sequence"/>
</dbReference>
<dbReference type="PROSITE" id="PS51375">
    <property type="entry name" value="PPR"/>
    <property type="match status" value="7"/>
</dbReference>
<evidence type="ECO:0000313" key="6">
    <source>
        <dbReference type="Proteomes" id="UP000655225"/>
    </source>
</evidence>
<dbReference type="PANTHER" id="PTHR47926">
    <property type="entry name" value="PENTATRICOPEPTIDE REPEAT-CONTAINING PROTEIN"/>
    <property type="match status" value="1"/>
</dbReference>
<dbReference type="OMA" id="MQACNVE"/>
<accession>A0A835D783</accession>
<dbReference type="InterPro" id="IPR011990">
    <property type="entry name" value="TPR-like_helical_dom_sf"/>
</dbReference>
<keyword evidence="6" id="KW-1185">Reference proteome</keyword>
<feature type="repeat" description="PPR" evidence="3">
    <location>
        <begin position="501"/>
        <end position="531"/>
    </location>
</feature>
<dbReference type="FunFam" id="1.25.40.10:FF:000725">
    <property type="entry name" value="Pentatricopeptide repeat-containing protein At3g63370, chloroplastic"/>
    <property type="match status" value="1"/>
</dbReference>
<dbReference type="AlphaFoldDB" id="A0A835D783"/>
<feature type="repeat" description="PPR" evidence="3">
    <location>
        <begin position="197"/>
        <end position="231"/>
    </location>
</feature>